<name>A0A7D8UXR3_9HELO</name>
<evidence type="ECO:0000256" key="1">
    <source>
        <dbReference type="ARBA" id="ARBA00023002"/>
    </source>
</evidence>
<sequence>MAPPKSIEMQPLKKGPGAIFVRSQFCTKPQWPPTSTDLSEKVAIVTGSNIGLGFYSCIHLLSFKLSHLILAVRSVKKGEDAASKLRAKNPEAKIEVWELDMESYDSIQAFARRVETTLTRLDITILNAGIMNQEFTLNTKTGHEEVIQVNYLSTMLLAVLLLPALKAKSPARSPGRLTIVNSSLAYSAKFPNRDRNPLLPSFDDTKTIPWDAGEHYSCSKLLCHLFFVKMITYINADDVVVNLVDPGLCKGSGLHRNVKGVVSGVMALVKSAGGRTLAEGSSTYIDAAIVKGKESHGCFVSDWDIKPFPDMVYESKSQAAMNKLWNETLKELEFAGVESILQKL</sequence>
<keyword evidence="3" id="KW-1185">Reference proteome</keyword>
<keyword evidence="1" id="KW-0560">Oxidoreductase</keyword>
<dbReference type="SUPFAM" id="SSF51735">
    <property type="entry name" value="NAD(P)-binding Rossmann-fold domains"/>
    <property type="match status" value="1"/>
</dbReference>
<dbReference type="InterPro" id="IPR036291">
    <property type="entry name" value="NAD(P)-bd_dom_sf"/>
</dbReference>
<reference evidence="2 3" key="1">
    <citation type="submission" date="2018-05" db="EMBL/GenBank/DDBJ databases">
        <title>Whole genome sequencing for identification of molecular markers to develop diagnostic detection tools for the regulated plant pathogen Lachnellula willkommii.</title>
        <authorList>
            <person name="Giroux E."/>
            <person name="Bilodeau G."/>
        </authorList>
    </citation>
    <scope>NUCLEOTIDE SEQUENCE [LARGE SCALE GENOMIC DNA]</scope>
    <source>
        <strain evidence="2 3">CBS 625.97</strain>
    </source>
</reference>
<dbReference type="InterPro" id="IPR002347">
    <property type="entry name" value="SDR_fam"/>
</dbReference>
<protein>
    <submittedName>
        <fullName evidence="2">Short chain dehydrogenase yanD</fullName>
    </submittedName>
</protein>
<evidence type="ECO:0000313" key="3">
    <source>
        <dbReference type="Proteomes" id="UP000481288"/>
    </source>
</evidence>
<gene>
    <name evidence="2" type="primary">yanD_0</name>
    <name evidence="2" type="ORF">LCER1_G000049</name>
</gene>
<dbReference type="PANTHER" id="PTHR43157:SF35">
    <property type="entry name" value="DEHYDROGENASE_REDUCTASE FAMILY PROTEIN, PUTATIVE-RELATED"/>
    <property type="match status" value="1"/>
</dbReference>
<dbReference type="GO" id="GO:0016491">
    <property type="term" value="F:oxidoreductase activity"/>
    <property type="evidence" value="ECO:0007669"/>
    <property type="project" value="UniProtKB-KW"/>
</dbReference>
<dbReference type="Gene3D" id="3.40.50.720">
    <property type="entry name" value="NAD(P)-binding Rossmann-like Domain"/>
    <property type="match status" value="1"/>
</dbReference>
<dbReference type="PANTHER" id="PTHR43157">
    <property type="entry name" value="PHOSPHATIDYLINOSITOL-GLYCAN BIOSYNTHESIS CLASS F PROTEIN-RELATED"/>
    <property type="match status" value="1"/>
</dbReference>
<dbReference type="PRINTS" id="PR00081">
    <property type="entry name" value="GDHRDH"/>
</dbReference>
<comment type="caution">
    <text evidence="2">The sequence shown here is derived from an EMBL/GenBank/DDBJ whole genome shotgun (WGS) entry which is preliminary data.</text>
</comment>
<accession>A0A7D8UXR3</accession>
<dbReference type="Proteomes" id="UP000481288">
    <property type="component" value="Unassembled WGS sequence"/>
</dbReference>
<dbReference type="Pfam" id="PF00106">
    <property type="entry name" value="adh_short"/>
    <property type="match status" value="1"/>
</dbReference>
<evidence type="ECO:0000313" key="2">
    <source>
        <dbReference type="EMBL" id="TVY58670.1"/>
    </source>
</evidence>
<dbReference type="OrthoDB" id="542013at2759"/>
<organism evidence="2 3">
    <name type="scientific">Lachnellula cervina</name>
    <dbReference type="NCBI Taxonomy" id="1316786"/>
    <lineage>
        <taxon>Eukaryota</taxon>
        <taxon>Fungi</taxon>
        <taxon>Dikarya</taxon>
        <taxon>Ascomycota</taxon>
        <taxon>Pezizomycotina</taxon>
        <taxon>Leotiomycetes</taxon>
        <taxon>Helotiales</taxon>
        <taxon>Lachnaceae</taxon>
        <taxon>Lachnellula</taxon>
    </lineage>
</organism>
<dbReference type="EMBL" id="QGMG01000031">
    <property type="protein sequence ID" value="TVY58670.1"/>
    <property type="molecule type" value="Genomic_DNA"/>
</dbReference>
<dbReference type="AlphaFoldDB" id="A0A7D8UXR3"/>
<proteinExistence type="predicted"/>